<feature type="compositionally biased region" description="Low complexity" evidence="1">
    <location>
        <begin position="1"/>
        <end position="20"/>
    </location>
</feature>
<dbReference type="Proteomes" id="UP001341840">
    <property type="component" value="Unassembled WGS sequence"/>
</dbReference>
<gene>
    <name evidence="2" type="ORF">PIB30_067600</name>
</gene>
<evidence type="ECO:0000313" key="2">
    <source>
        <dbReference type="EMBL" id="MED6174279.1"/>
    </source>
</evidence>
<comment type="caution">
    <text evidence="2">The sequence shown here is derived from an EMBL/GenBank/DDBJ whole genome shotgun (WGS) entry which is preliminary data.</text>
</comment>
<feature type="compositionally biased region" description="Basic and acidic residues" evidence="1">
    <location>
        <begin position="165"/>
        <end position="175"/>
    </location>
</feature>
<name>A0ABU6VM83_9FABA</name>
<feature type="region of interest" description="Disordered" evidence="1">
    <location>
        <begin position="162"/>
        <end position="204"/>
    </location>
</feature>
<organism evidence="2 3">
    <name type="scientific">Stylosanthes scabra</name>
    <dbReference type="NCBI Taxonomy" id="79078"/>
    <lineage>
        <taxon>Eukaryota</taxon>
        <taxon>Viridiplantae</taxon>
        <taxon>Streptophyta</taxon>
        <taxon>Embryophyta</taxon>
        <taxon>Tracheophyta</taxon>
        <taxon>Spermatophyta</taxon>
        <taxon>Magnoliopsida</taxon>
        <taxon>eudicotyledons</taxon>
        <taxon>Gunneridae</taxon>
        <taxon>Pentapetalae</taxon>
        <taxon>rosids</taxon>
        <taxon>fabids</taxon>
        <taxon>Fabales</taxon>
        <taxon>Fabaceae</taxon>
        <taxon>Papilionoideae</taxon>
        <taxon>50 kb inversion clade</taxon>
        <taxon>dalbergioids sensu lato</taxon>
        <taxon>Dalbergieae</taxon>
        <taxon>Pterocarpus clade</taxon>
        <taxon>Stylosanthes</taxon>
    </lineage>
</organism>
<protein>
    <submittedName>
        <fullName evidence="2">Uncharacterized protein</fullName>
    </submittedName>
</protein>
<feature type="region of interest" description="Disordered" evidence="1">
    <location>
        <begin position="1"/>
        <end position="141"/>
    </location>
</feature>
<feature type="compositionally biased region" description="Low complexity" evidence="1">
    <location>
        <begin position="42"/>
        <end position="52"/>
    </location>
</feature>
<proteinExistence type="predicted"/>
<reference evidence="2 3" key="1">
    <citation type="journal article" date="2023" name="Plants (Basel)">
        <title>Bridging the Gap: Combining Genomics and Transcriptomics Approaches to Understand Stylosanthes scabra, an Orphan Legume from the Brazilian Caatinga.</title>
        <authorList>
            <person name="Ferreira-Neto J.R.C."/>
            <person name="da Silva M.D."/>
            <person name="Binneck E."/>
            <person name="de Melo N.F."/>
            <person name="da Silva R.H."/>
            <person name="de Melo A.L.T.M."/>
            <person name="Pandolfi V."/>
            <person name="Bustamante F.O."/>
            <person name="Brasileiro-Vidal A.C."/>
            <person name="Benko-Iseppon A.M."/>
        </authorList>
    </citation>
    <scope>NUCLEOTIDE SEQUENCE [LARGE SCALE GENOMIC DNA]</scope>
    <source>
        <tissue evidence="2">Leaves</tissue>
    </source>
</reference>
<sequence>MAGDKPSSPAKGKAKAYGPPTRASSRLVALRSQSAANPQPETPVTPAVIAPTPSLPPKKRHIQKAAGEGTSKAAAQSFRRQSHNSKPEPAIKDTIRKIVDMDEDEEEDLEEDLEEAPQDAEVEEHEEEEEDPEEDLEEESAAKLVLHGEDDFANYWALVESDSEDAARDDPRFWDYDGDLPDWGNVDPANSSSRSCTRPPLANL</sequence>
<keyword evidence="3" id="KW-1185">Reference proteome</keyword>
<dbReference type="EMBL" id="JASCZI010151743">
    <property type="protein sequence ID" value="MED6174279.1"/>
    <property type="molecule type" value="Genomic_DNA"/>
</dbReference>
<feature type="compositionally biased region" description="Acidic residues" evidence="1">
    <location>
        <begin position="101"/>
        <end position="139"/>
    </location>
</feature>
<feature type="compositionally biased region" description="Basic and acidic residues" evidence="1">
    <location>
        <begin position="85"/>
        <end position="100"/>
    </location>
</feature>
<evidence type="ECO:0000256" key="1">
    <source>
        <dbReference type="SAM" id="MobiDB-lite"/>
    </source>
</evidence>
<accession>A0ABU6VM83</accession>
<evidence type="ECO:0000313" key="3">
    <source>
        <dbReference type="Proteomes" id="UP001341840"/>
    </source>
</evidence>